<keyword evidence="3" id="KW-1185">Reference proteome</keyword>
<evidence type="ECO:0008006" key="4">
    <source>
        <dbReference type="Google" id="ProtNLM"/>
    </source>
</evidence>
<proteinExistence type="predicted"/>
<evidence type="ECO:0000313" key="2">
    <source>
        <dbReference type="EMBL" id="RLL71376.1"/>
    </source>
</evidence>
<sequence>MRLPVLILPVALFLVACGAQPSPVFFGAERHELVLEDIRFVVFRKEDHAEVIRLGYLSRAERDAVPALMERAAAQATGCTTVGPGRGMWASPSLIGDTGEATFQLSC</sequence>
<gene>
    <name evidence="2" type="ORF">DYS74_05720</name>
</gene>
<evidence type="ECO:0000313" key="3">
    <source>
        <dbReference type="Proteomes" id="UP000279673"/>
    </source>
</evidence>
<name>A0A421BSV4_9RHOB</name>
<evidence type="ECO:0000256" key="1">
    <source>
        <dbReference type="SAM" id="SignalP"/>
    </source>
</evidence>
<feature type="chain" id="PRO_5019294081" description="Lipoprotein" evidence="1">
    <location>
        <begin position="22"/>
        <end position="107"/>
    </location>
</feature>
<dbReference type="EMBL" id="RCHI01000004">
    <property type="protein sequence ID" value="RLL71376.1"/>
    <property type="molecule type" value="Genomic_DNA"/>
</dbReference>
<protein>
    <recommendedName>
        <fullName evidence="4">Lipoprotein</fullName>
    </recommendedName>
</protein>
<dbReference type="Proteomes" id="UP000279673">
    <property type="component" value="Unassembled WGS sequence"/>
</dbReference>
<dbReference type="RefSeq" id="WP_121531802.1">
    <property type="nucleotide sequence ID" value="NZ_RCHI01000004.1"/>
</dbReference>
<reference evidence="2 3" key="1">
    <citation type="submission" date="2018-10" db="EMBL/GenBank/DDBJ databases">
        <title>Rhodobacter sp . BO-81.</title>
        <authorList>
            <person name="Im W.T."/>
        </authorList>
    </citation>
    <scope>NUCLEOTIDE SEQUENCE [LARGE SCALE GENOMIC DNA]</scope>
    <source>
        <strain evidence="2 3">BO-81</strain>
    </source>
</reference>
<dbReference type="PROSITE" id="PS51257">
    <property type="entry name" value="PROKAR_LIPOPROTEIN"/>
    <property type="match status" value="1"/>
</dbReference>
<organism evidence="2 3">
    <name type="scientific">Paenirhodobacter hankyongi</name>
    <dbReference type="NCBI Taxonomy" id="2294033"/>
    <lineage>
        <taxon>Bacteria</taxon>
        <taxon>Pseudomonadati</taxon>
        <taxon>Pseudomonadota</taxon>
        <taxon>Alphaproteobacteria</taxon>
        <taxon>Rhodobacterales</taxon>
        <taxon>Rhodobacter group</taxon>
        <taxon>Paenirhodobacter</taxon>
    </lineage>
</organism>
<comment type="caution">
    <text evidence="2">The sequence shown here is derived from an EMBL/GenBank/DDBJ whole genome shotgun (WGS) entry which is preliminary data.</text>
</comment>
<accession>A0A421BSV4</accession>
<feature type="signal peptide" evidence="1">
    <location>
        <begin position="1"/>
        <end position="21"/>
    </location>
</feature>
<dbReference type="AlphaFoldDB" id="A0A421BSV4"/>
<keyword evidence="1" id="KW-0732">Signal</keyword>